<dbReference type="PANTHER" id="PTHR10779">
    <property type="entry name" value="DYNEIN LIGHT CHAIN ROADBLOCK"/>
    <property type="match status" value="1"/>
</dbReference>
<reference evidence="2 3" key="1">
    <citation type="submission" date="2014-04" db="EMBL/GenBank/DDBJ databases">
        <authorList>
            <consortium name="DOE Joint Genome Institute"/>
            <person name="Kuo A."/>
            <person name="Kohler A."/>
            <person name="Nagy L.G."/>
            <person name="Floudas D."/>
            <person name="Copeland A."/>
            <person name="Barry K.W."/>
            <person name="Cichocki N."/>
            <person name="Veneault-Fourrey C."/>
            <person name="LaButti K."/>
            <person name="Lindquist E.A."/>
            <person name="Lipzen A."/>
            <person name="Lundell T."/>
            <person name="Morin E."/>
            <person name="Murat C."/>
            <person name="Sun H."/>
            <person name="Tunlid A."/>
            <person name="Henrissat B."/>
            <person name="Grigoriev I.V."/>
            <person name="Hibbett D.S."/>
            <person name="Martin F."/>
            <person name="Nordberg H.P."/>
            <person name="Cantor M.N."/>
            <person name="Hua S.X."/>
        </authorList>
    </citation>
    <scope>NUCLEOTIDE SEQUENCE [LARGE SCALE GENOMIC DNA]</scope>
    <source>
        <strain evidence="2 3">Foug A</strain>
    </source>
</reference>
<gene>
    <name evidence="2" type="ORF">SCLCIDRAFT_1207765</name>
</gene>
<evidence type="ECO:0000313" key="2">
    <source>
        <dbReference type="EMBL" id="KIM69367.1"/>
    </source>
</evidence>
<evidence type="ECO:0000313" key="3">
    <source>
        <dbReference type="Proteomes" id="UP000053989"/>
    </source>
</evidence>
<dbReference type="AlphaFoldDB" id="A0A0C3AWK9"/>
<dbReference type="InParanoid" id="A0A0C3AWK9"/>
<dbReference type="STRING" id="1036808.A0A0C3AWK9"/>
<dbReference type="HOGENOM" id="CLU_113002_1_1_1"/>
<proteinExistence type="predicted"/>
<dbReference type="Gene3D" id="3.30.450.30">
    <property type="entry name" value="Dynein light chain 2a, cytoplasmic"/>
    <property type="match status" value="1"/>
</dbReference>
<dbReference type="Proteomes" id="UP000053989">
    <property type="component" value="Unassembled WGS sequence"/>
</dbReference>
<sequence length="143" mass="15472">MALGEISTSMNTSLASASIDPSASTASSTHTGHGHSAMPAELEQTLSMLSSHRSVLGYILLSRGEQVSIIRHAGVVFEGEQGKKYAAVIRRIVESVKAGLEEVSGEENEGDSIRFMRIRTKRHELMILPDDRYLLAVLHDPAA</sequence>
<feature type="region of interest" description="Disordered" evidence="1">
    <location>
        <begin position="14"/>
        <end position="37"/>
    </location>
</feature>
<organism evidence="2 3">
    <name type="scientific">Scleroderma citrinum Foug A</name>
    <dbReference type="NCBI Taxonomy" id="1036808"/>
    <lineage>
        <taxon>Eukaryota</taxon>
        <taxon>Fungi</taxon>
        <taxon>Dikarya</taxon>
        <taxon>Basidiomycota</taxon>
        <taxon>Agaricomycotina</taxon>
        <taxon>Agaricomycetes</taxon>
        <taxon>Agaricomycetidae</taxon>
        <taxon>Boletales</taxon>
        <taxon>Sclerodermatineae</taxon>
        <taxon>Sclerodermataceae</taxon>
        <taxon>Scleroderma</taxon>
    </lineage>
</organism>
<dbReference type="SUPFAM" id="SSF103196">
    <property type="entry name" value="Roadblock/LC7 domain"/>
    <property type="match status" value="1"/>
</dbReference>
<accession>A0A0C3AWK9</accession>
<protein>
    <submittedName>
        <fullName evidence="2">Uncharacterized protein</fullName>
    </submittedName>
</protein>
<keyword evidence="3" id="KW-1185">Reference proteome</keyword>
<name>A0A0C3AWK9_9AGAM</name>
<feature type="compositionally biased region" description="Low complexity" evidence="1">
    <location>
        <begin position="22"/>
        <end position="37"/>
    </location>
</feature>
<evidence type="ECO:0000256" key="1">
    <source>
        <dbReference type="SAM" id="MobiDB-lite"/>
    </source>
</evidence>
<dbReference type="OrthoDB" id="9985637at2759"/>
<reference evidence="3" key="2">
    <citation type="submission" date="2015-01" db="EMBL/GenBank/DDBJ databases">
        <title>Evolutionary Origins and Diversification of the Mycorrhizal Mutualists.</title>
        <authorList>
            <consortium name="DOE Joint Genome Institute"/>
            <consortium name="Mycorrhizal Genomics Consortium"/>
            <person name="Kohler A."/>
            <person name="Kuo A."/>
            <person name="Nagy L.G."/>
            <person name="Floudas D."/>
            <person name="Copeland A."/>
            <person name="Barry K.W."/>
            <person name="Cichocki N."/>
            <person name="Veneault-Fourrey C."/>
            <person name="LaButti K."/>
            <person name="Lindquist E.A."/>
            <person name="Lipzen A."/>
            <person name="Lundell T."/>
            <person name="Morin E."/>
            <person name="Murat C."/>
            <person name="Riley R."/>
            <person name="Ohm R."/>
            <person name="Sun H."/>
            <person name="Tunlid A."/>
            <person name="Henrissat B."/>
            <person name="Grigoriev I.V."/>
            <person name="Hibbett D.S."/>
            <person name="Martin F."/>
        </authorList>
    </citation>
    <scope>NUCLEOTIDE SEQUENCE [LARGE SCALE GENOMIC DNA]</scope>
    <source>
        <strain evidence="3">Foug A</strain>
    </source>
</reference>
<dbReference type="EMBL" id="KN822006">
    <property type="protein sequence ID" value="KIM69367.1"/>
    <property type="molecule type" value="Genomic_DNA"/>
</dbReference>